<dbReference type="Pfam" id="PF01832">
    <property type="entry name" value="Glucosaminidase"/>
    <property type="match status" value="1"/>
</dbReference>
<evidence type="ECO:0000313" key="14">
    <source>
        <dbReference type="EMBL" id="OWP51823.1"/>
    </source>
</evidence>
<dbReference type="FunFam" id="2.10.70.40:FF:000001">
    <property type="entry name" value="Flagellar assembly peptidoglycan hydrolase FlgJ"/>
    <property type="match status" value="1"/>
</dbReference>
<dbReference type="Pfam" id="PF10135">
    <property type="entry name" value="Rod-binding"/>
    <property type="match status" value="1"/>
</dbReference>
<keyword evidence="9" id="KW-0326">Glycosidase</keyword>
<sequence>MDAKLLSAGSSGTNSGAYTDLNRLAQLKNGAGRDSEGNIRKVAQEFESLFMNEMLKSMRSANDVLAEGNFMNTSTTKQYQEMYDQQLSVSLSTKGRGIGLSDVLTRQLSKMNGGRHGGAANPFAQVAGADSKLNSTASWPSTTGVNASGKALPQPEQGRDDSRLLNARRLALPGRLADRVMAGIVPGAAKSEEEGKPLAGNDWKTSRSFADAVQEVDAAAAAVGATASASAEDAGSRRSAQTTLQARAKSAFASADEFVATMLPMAQKAAARIGVDARYLVAQAALETGWGKSIIREQDGSSSHNLFGIKAGSKWGGDSARALTSEYENGKKVKEVAAFRSYDSFEQSFNDYVSFLQNNDRYSDALDSTERPEQFMKELQQAGYATDPNYARKVSQIARQMQVYQAVAAADTPPLG</sequence>
<keyword evidence="14" id="KW-0969">Cilium</keyword>
<dbReference type="eggNOG" id="COG3951">
    <property type="taxonomic scope" value="Bacteria"/>
</dbReference>
<dbReference type="InterPro" id="IPR013377">
    <property type="entry name" value="FlgJ"/>
</dbReference>
<keyword evidence="14" id="KW-0282">Flagellum</keyword>
<reference evidence="14 15" key="1">
    <citation type="submission" date="2017-06" db="EMBL/GenBank/DDBJ databases">
        <title>Draft genome of Pseudomonas nitroreducens DF05.</title>
        <authorList>
            <person name="Iyer R."/>
        </authorList>
    </citation>
    <scope>NUCLEOTIDE SEQUENCE [LARGE SCALE GENOMIC DNA]</scope>
    <source>
        <strain evidence="14 15">DF05</strain>
    </source>
</reference>
<evidence type="ECO:0000256" key="6">
    <source>
        <dbReference type="ARBA" id="ARBA00022764"/>
    </source>
</evidence>
<dbReference type="Gene3D" id="1.10.530.10">
    <property type="match status" value="1"/>
</dbReference>
<keyword evidence="8 14" id="KW-0378">Hydrolase</keyword>
<dbReference type="GO" id="GO:0071973">
    <property type="term" value="P:bacterial-type flagellum-dependent cell motility"/>
    <property type="evidence" value="ECO:0007669"/>
    <property type="project" value="TreeGrafter"/>
</dbReference>
<gene>
    <name evidence="14" type="ORF">CEG18_06025</name>
</gene>
<dbReference type="GO" id="GO:0042597">
    <property type="term" value="C:periplasmic space"/>
    <property type="evidence" value="ECO:0007669"/>
    <property type="project" value="UniProtKB-SubCell"/>
</dbReference>
<dbReference type="InterPro" id="IPR051056">
    <property type="entry name" value="Glycosyl_Hydrolase_73"/>
</dbReference>
<keyword evidence="10" id="KW-0961">Cell wall biogenesis/degradation</keyword>
<evidence type="ECO:0000256" key="11">
    <source>
        <dbReference type="ARBA" id="ARBA00030835"/>
    </source>
</evidence>
<dbReference type="SMART" id="SM00047">
    <property type="entry name" value="LYZ2"/>
    <property type="match status" value="1"/>
</dbReference>
<keyword evidence="14" id="KW-0966">Cell projection</keyword>
<dbReference type="RefSeq" id="WP_088416707.1">
    <property type="nucleotide sequence ID" value="NZ_NJBA01000002.1"/>
</dbReference>
<dbReference type="GO" id="GO:0004040">
    <property type="term" value="F:amidase activity"/>
    <property type="evidence" value="ECO:0007669"/>
    <property type="project" value="InterPro"/>
</dbReference>
<evidence type="ECO:0000256" key="8">
    <source>
        <dbReference type="ARBA" id="ARBA00022801"/>
    </source>
</evidence>
<feature type="domain" description="Mannosyl-glycoprotein endo-beta-N-acetylglucosamidase-like" evidence="13">
    <location>
        <begin position="243"/>
        <end position="405"/>
    </location>
</feature>
<dbReference type="PANTHER" id="PTHR33308:SF9">
    <property type="entry name" value="PEPTIDOGLYCAN HYDROLASE FLGJ"/>
    <property type="match status" value="1"/>
</dbReference>
<organism evidence="14 15">
    <name type="scientific">Pseudomonas nitroreducens</name>
    <dbReference type="NCBI Taxonomy" id="46680"/>
    <lineage>
        <taxon>Bacteria</taxon>
        <taxon>Pseudomonadati</taxon>
        <taxon>Pseudomonadota</taxon>
        <taxon>Gammaproteobacteria</taxon>
        <taxon>Pseudomonadales</taxon>
        <taxon>Pseudomonadaceae</taxon>
        <taxon>Pseudomonas</taxon>
    </lineage>
</organism>
<dbReference type="GO" id="GO:0044780">
    <property type="term" value="P:bacterial-type flagellum assembly"/>
    <property type="evidence" value="ECO:0007669"/>
    <property type="project" value="InterPro"/>
</dbReference>
<comment type="subcellular location">
    <subcellularLocation>
        <location evidence="2">Periplasm</location>
    </subcellularLocation>
</comment>
<dbReference type="NCBIfam" id="TIGR02541">
    <property type="entry name" value="flagell_FlgJ"/>
    <property type="match status" value="1"/>
</dbReference>
<accession>A0A246FBY0</accession>
<evidence type="ECO:0000256" key="9">
    <source>
        <dbReference type="ARBA" id="ARBA00023295"/>
    </source>
</evidence>
<feature type="compositionally biased region" description="Polar residues" evidence="12">
    <location>
        <begin position="132"/>
        <end position="146"/>
    </location>
</feature>
<comment type="similarity">
    <text evidence="3">In the N-terminal section; belongs to the FlgJ family.</text>
</comment>
<name>A0A246FBY0_PSENT</name>
<dbReference type="AlphaFoldDB" id="A0A246FBY0"/>
<dbReference type="InterPro" id="IPR019301">
    <property type="entry name" value="Flagellar_prot_FlgJ_N"/>
</dbReference>
<dbReference type="PRINTS" id="PR01002">
    <property type="entry name" value="FLGFLGJ"/>
</dbReference>
<protein>
    <recommendedName>
        <fullName evidence="5">Peptidoglycan hydrolase FlgJ</fullName>
    </recommendedName>
    <alternativeName>
        <fullName evidence="11">Muramidase FlgJ</fullName>
    </alternativeName>
</protein>
<evidence type="ECO:0000256" key="1">
    <source>
        <dbReference type="ARBA" id="ARBA00002954"/>
    </source>
</evidence>
<keyword evidence="7" id="KW-1005">Bacterial flagellum biogenesis</keyword>
<dbReference type="Gene3D" id="2.10.70.40">
    <property type="entry name" value="peptidoglycan hydrolase"/>
    <property type="match status" value="1"/>
</dbReference>
<dbReference type="InterPro" id="IPR002901">
    <property type="entry name" value="MGlyc_endo_b_GlcNAc-like_dom"/>
</dbReference>
<evidence type="ECO:0000256" key="10">
    <source>
        <dbReference type="ARBA" id="ARBA00023316"/>
    </source>
</evidence>
<evidence type="ECO:0000259" key="13">
    <source>
        <dbReference type="SMART" id="SM00047"/>
    </source>
</evidence>
<dbReference type="eggNOG" id="COG1705">
    <property type="taxonomic scope" value="Bacteria"/>
</dbReference>
<evidence type="ECO:0000313" key="15">
    <source>
        <dbReference type="Proteomes" id="UP000198145"/>
    </source>
</evidence>
<dbReference type="GO" id="GO:0016798">
    <property type="term" value="F:hydrolase activity, acting on glycosyl bonds"/>
    <property type="evidence" value="ECO:0007669"/>
    <property type="project" value="UniProtKB-KW"/>
</dbReference>
<evidence type="ECO:0000256" key="5">
    <source>
        <dbReference type="ARBA" id="ARBA00013433"/>
    </source>
</evidence>
<feature type="region of interest" description="Disordered" evidence="12">
    <location>
        <begin position="131"/>
        <end position="162"/>
    </location>
</feature>
<dbReference type="Proteomes" id="UP000198145">
    <property type="component" value="Unassembled WGS sequence"/>
</dbReference>
<dbReference type="GO" id="GO:0071555">
    <property type="term" value="P:cell wall organization"/>
    <property type="evidence" value="ECO:0007669"/>
    <property type="project" value="UniProtKB-KW"/>
</dbReference>
<evidence type="ECO:0000256" key="4">
    <source>
        <dbReference type="ARBA" id="ARBA00007974"/>
    </source>
</evidence>
<comment type="function">
    <text evidence="1">Flagellum-specific muramidase which hydrolyzes the peptidoglycan layer to assemble the rod structure in the periplasmic space.</text>
</comment>
<keyword evidence="6" id="KW-0574">Periplasm</keyword>
<dbReference type="PANTHER" id="PTHR33308">
    <property type="entry name" value="PEPTIDOGLYCAN HYDROLASE FLGJ"/>
    <property type="match status" value="1"/>
</dbReference>
<evidence type="ECO:0000256" key="2">
    <source>
        <dbReference type="ARBA" id="ARBA00004418"/>
    </source>
</evidence>
<evidence type="ECO:0000256" key="12">
    <source>
        <dbReference type="SAM" id="MobiDB-lite"/>
    </source>
</evidence>
<evidence type="ECO:0000256" key="7">
    <source>
        <dbReference type="ARBA" id="ARBA00022795"/>
    </source>
</evidence>
<evidence type="ECO:0000256" key="3">
    <source>
        <dbReference type="ARBA" id="ARBA00006880"/>
    </source>
</evidence>
<dbReference type="EMBL" id="NJBA01000002">
    <property type="protein sequence ID" value="OWP51823.1"/>
    <property type="molecule type" value="Genomic_DNA"/>
</dbReference>
<comment type="similarity">
    <text evidence="4">In the C-terminal section; belongs to the glycosyl hydrolase 73 family.</text>
</comment>
<proteinExistence type="inferred from homology"/>
<comment type="caution">
    <text evidence="14">The sequence shown here is derived from an EMBL/GenBank/DDBJ whole genome shotgun (WGS) entry which is preliminary data.</text>
</comment>